<dbReference type="GO" id="GO:0005737">
    <property type="term" value="C:cytoplasm"/>
    <property type="evidence" value="ECO:0007669"/>
    <property type="project" value="TreeGrafter"/>
</dbReference>
<evidence type="ECO:0000256" key="2">
    <source>
        <dbReference type="ARBA" id="ARBA00007757"/>
    </source>
</evidence>
<dbReference type="GO" id="GO:0006570">
    <property type="term" value="P:tyrosine metabolic process"/>
    <property type="evidence" value="ECO:0007669"/>
    <property type="project" value="InterPro"/>
</dbReference>
<evidence type="ECO:0000256" key="1">
    <source>
        <dbReference type="ARBA" id="ARBA00001962"/>
    </source>
</evidence>
<dbReference type="SUPFAM" id="SSF51182">
    <property type="entry name" value="RmlC-like cupins"/>
    <property type="match status" value="1"/>
</dbReference>
<keyword evidence="11" id="KW-1185">Reference proteome</keyword>
<evidence type="ECO:0000313" key="10">
    <source>
        <dbReference type="EMBL" id="PWI58969.1"/>
    </source>
</evidence>
<evidence type="ECO:0000256" key="3">
    <source>
        <dbReference type="ARBA" id="ARBA00022723"/>
    </source>
</evidence>
<dbReference type="GO" id="GO:0004411">
    <property type="term" value="F:homogentisate 1,2-dioxygenase activity"/>
    <property type="evidence" value="ECO:0007669"/>
    <property type="project" value="InterPro"/>
</dbReference>
<dbReference type="OrthoDB" id="9768662at2"/>
<dbReference type="GO" id="GO:0046872">
    <property type="term" value="F:metal ion binding"/>
    <property type="evidence" value="ECO:0007669"/>
    <property type="project" value="UniProtKB-KW"/>
</dbReference>
<dbReference type="GO" id="GO:0006559">
    <property type="term" value="P:L-phenylalanine catabolic process"/>
    <property type="evidence" value="ECO:0007669"/>
    <property type="project" value="InterPro"/>
</dbReference>
<dbReference type="InterPro" id="IPR046452">
    <property type="entry name" value="HgmA_N"/>
</dbReference>
<accession>A0A2U3DCF7</accession>
<gene>
    <name evidence="10" type="ORF">BM613_02540</name>
</gene>
<evidence type="ECO:0000256" key="5">
    <source>
        <dbReference type="ARBA" id="ARBA00023002"/>
    </source>
</evidence>
<dbReference type="EMBL" id="MPDK01000002">
    <property type="protein sequence ID" value="PWI58969.1"/>
    <property type="molecule type" value="Genomic_DNA"/>
</dbReference>
<evidence type="ECO:0000313" key="11">
    <source>
        <dbReference type="Proteomes" id="UP000245380"/>
    </source>
</evidence>
<dbReference type="PANTHER" id="PTHR11056:SF0">
    <property type="entry name" value="HOMOGENTISATE 1,2-DIOXYGENASE"/>
    <property type="match status" value="1"/>
</dbReference>
<comment type="similarity">
    <text evidence="2">Belongs to the homogentisate dioxygenase family.</text>
</comment>
<protein>
    <submittedName>
        <fullName evidence="10">Homogentisate 1,2-dioxygenase</fullName>
    </submittedName>
</protein>
<sequence length="386" mass="43565">MTYYTMQGQVPKKRHTQMRQSNGQLYTEELFGREGFSGRQSLLYHITPPTNVTQVRDLGSVAREFSFLGPLVHRHLRTLTLPPPALQNAVDGRVILLGNEDVALGVAVVTEAMDYFYRTAEGDELFFVHQGHGMIETIFGRLDYRSGDYVVLPVGTTYRVIPTAGEVTRLLVIEAQGQIAIPKRYMNEAGQMMEHAPFCERDFRLPQLETHDEQGNFEVRVRARKQLTSFVLPFHPFDVVGWDGALYPYIFNIADFEPITGRIHQPPPVHQTFSGENFVICSFVPRKMDYHPEAIPVPYHHSNIESDEVLYYVDGHFMSRKGIEIGSLTLHPAGIAHGPHPGVVENSLGVADTAEWAVMLDAFHPLGLTAAALAIEDPQYMYSWRL</sequence>
<dbReference type="InterPro" id="IPR011051">
    <property type="entry name" value="RmlC_Cupin_sf"/>
</dbReference>
<comment type="cofactor">
    <cofactor evidence="1 8">
        <name>Fe cation</name>
        <dbReference type="ChEBI" id="CHEBI:24875"/>
    </cofactor>
</comment>
<evidence type="ECO:0000256" key="6">
    <source>
        <dbReference type="ARBA" id="ARBA00023004"/>
    </source>
</evidence>
<dbReference type="RefSeq" id="WP_109429568.1">
    <property type="nucleotide sequence ID" value="NZ_MPDK01000002.1"/>
</dbReference>
<organism evidence="10 11">
    <name type="scientific">Sulfoacidibacillus thermotolerans</name>
    <name type="common">Acidibacillus sulfuroxidans</name>
    <dbReference type="NCBI Taxonomy" id="1765684"/>
    <lineage>
        <taxon>Bacteria</taxon>
        <taxon>Bacillati</taxon>
        <taxon>Bacillota</taxon>
        <taxon>Bacilli</taxon>
        <taxon>Bacillales</taxon>
        <taxon>Alicyclobacillaceae</taxon>
        <taxon>Sulfoacidibacillus</taxon>
    </lineage>
</organism>
<feature type="binding site" evidence="8">
    <location>
        <position position="337"/>
    </location>
    <ligand>
        <name>Fe cation</name>
        <dbReference type="ChEBI" id="CHEBI:24875"/>
    </ligand>
</feature>
<keyword evidence="3 8" id="KW-0479">Metal-binding</keyword>
<evidence type="ECO:0000256" key="7">
    <source>
        <dbReference type="PIRSR" id="PIRSR605708-1"/>
    </source>
</evidence>
<keyword evidence="4 10" id="KW-0223">Dioxygenase</keyword>
<feature type="binding site" evidence="8">
    <location>
        <position position="307"/>
    </location>
    <ligand>
        <name>Fe cation</name>
        <dbReference type="ChEBI" id="CHEBI:24875"/>
    </ligand>
</feature>
<proteinExistence type="inferred from homology"/>
<name>A0A2U3DCF7_SULT2</name>
<dbReference type="AlphaFoldDB" id="A0A2U3DCF7"/>
<keyword evidence="5" id="KW-0560">Oxidoreductase</keyword>
<feature type="binding site" evidence="8">
    <location>
        <position position="301"/>
    </location>
    <ligand>
        <name>Fe cation</name>
        <dbReference type="ChEBI" id="CHEBI:24875"/>
    </ligand>
</feature>
<dbReference type="PANTHER" id="PTHR11056">
    <property type="entry name" value="HOMOGENTISATE 1,2-DIOXYGENASE"/>
    <property type="match status" value="1"/>
</dbReference>
<dbReference type="Gene3D" id="2.60.120.10">
    <property type="entry name" value="Jelly Rolls"/>
    <property type="match status" value="1"/>
</dbReference>
<dbReference type="InterPro" id="IPR014710">
    <property type="entry name" value="RmlC-like_jellyroll"/>
</dbReference>
<feature type="active site" description="Proton acceptor" evidence="7">
    <location>
        <position position="264"/>
    </location>
</feature>
<evidence type="ECO:0000256" key="8">
    <source>
        <dbReference type="PIRSR" id="PIRSR605708-2"/>
    </source>
</evidence>
<comment type="caution">
    <text evidence="10">The sequence shown here is derived from an EMBL/GenBank/DDBJ whole genome shotgun (WGS) entry which is preliminary data.</text>
</comment>
<evidence type="ECO:0000259" key="9">
    <source>
        <dbReference type="Pfam" id="PF20510"/>
    </source>
</evidence>
<dbReference type="Proteomes" id="UP000245380">
    <property type="component" value="Unassembled WGS sequence"/>
</dbReference>
<feature type="domain" description="Homogentisate 1,2-dioxygenase N-terminal" evidence="9">
    <location>
        <begin position="6"/>
        <end position="252"/>
    </location>
</feature>
<reference evidence="10 11" key="1">
    <citation type="submission" date="2016-11" db="EMBL/GenBank/DDBJ databases">
        <title>Comparative genomics of Acidibacillus ferroxidans species.</title>
        <authorList>
            <person name="Oliveira G."/>
            <person name="Nunes G."/>
            <person name="Oliveira R."/>
            <person name="Araujo F."/>
            <person name="Salim A."/>
            <person name="Scholte L."/>
            <person name="Morais D."/>
            <person name="Nancucheo I."/>
            <person name="Johnson D.B."/>
            <person name="Grail B."/>
            <person name="Bittencourt J."/>
            <person name="Valadares R."/>
        </authorList>
    </citation>
    <scope>NUCLEOTIDE SEQUENCE [LARGE SCALE GENOMIC DNA]</scope>
    <source>
        <strain evidence="10 11">Y002</strain>
    </source>
</reference>
<evidence type="ECO:0000256" key="4">
    <source>
        <dbReference type="ARBA" id="ARBA00022964"/>
    </source>
</evidence>
<dbReference type="Pfam" id="PF20510">
    <property type="entry name" value="HgmA_N"/>
    <property type="match status" value="1"/>
</dbReference>
<keyword evidence="6 8" id="KW-0408">Iron</keyword>
<dbReference type="InterPro" id="IPR005708">
    <property type="entry name" value="Homogentis_dOase"/>
</dbReference>